<gene>
    <name evidence="1" type="ORF">WL73_25260</name>
</gene>
<reference evidence="1 2" key="1">
    <citation type="submission" date="2015-11" db="EMBL/GenBank/DDBJ databases">
        <title>Expanding the genomic diversity of Burkholderia species for the development of highly accurate diagnostics.</title>
        <authorList>
            <person name="Sahl J."/>
            <person name="Keim P."/>
            <person name="Wagner D."/>
        </authorList>
    </citation>
    <scope>NUCLEOTIDE SEQUENCE [LARGE SCALE GENOMIC DNA]</scope>
    <source>
        <strain evidence="1 2">MSMB2167WGS</strain>
    </source>
</reference>
<dbReference type="Proteomes" id="UP000062998">
    <property type="component" value="Unassembled WGS sequence"/>
</dbReference>
<name>A0A107FJ54_9BURK</name>
<organism evidence="1 2">
    <name type="scientific">Burkholderia ubonensis</name>
    <dbReference type="NCBI Taxonomy" id="101571"/>
    <lineage>
        <taxon>Bacteria</taxon>
        <taxon>Pseudomonadati</taxon>
        <taxon>Pseudomonadota</taxon>
        <taxon>Betaproteobacteria</taxon>
        <taxon>Burkholderiales</taxon>
        <taxon>Burkholderiaceae</taxon>
        <taxon>Burkholderia</taxon>
        <taxon>Burkholderia cepacia complex</taxon>
    </lineage>
</organism>
<dbReference type="EMBL" id="LPIX01000097">
    <property type="protein sequence ID" value="KWD94472.1"/>
    <property type="molecule type" value="Genomic_DNA"/>
</dbReference>
<sequence>MIAASHIDVDDNKKQLRLTDASVINGAQSQGEIRGWIEENYGDDYKAEDGEEPPFYVRAEIIVDPDPGEVVETAIARNTATPVKSISQAGARGHLDDLELSIRKEFPNAKIRKSETDIDVLDTRKILQYTRLLMPESVSMTDSTAERLRAYKNPEQCLSDFSSWYEARSYDEDAALKYNFCVAMAPVALKEYEYWEQHDAWNGQRVWEETKKGGRACQRDESGKITWISPGLIFPIMSAMSEFVEKAASGKWQLKKPKIFKPTEMIARVVAQFRNVNSDPMLMGRSGQAYEAVRIYPRTLVEVMRDLDA</sequence>
<dbReference type="AlphaFoldDB" id="A0A107FJ54"/>
<proteinExistence type="predicted"/>
<protein>
    <submittedName>
        <fullName evidence="1">Uncharacterized protein</fullName>
    </submittedName>
</protein>
<evidence type="ECO:0000313" key="2">
    <source>
        <dbReference type="Proteomes" id="UP000062998"/>
    </source>
</evidence>
<evidence type="ECO:0000313" key="1">
    <source>
        <dbReference type="EMBL" id="KWD94472.1"/>
    </source>
</evidence>
<comment type="caution">
    <text evidence="1">The sequence shown here is derived from an EMBL/GenBank/DDBJ whole genome shotgun (WGS) entry which is preliminary data.</text>
</comment>
<accession>A0A107FJ54</accession>